<keyword evidence="2" id="KW-1185">Reference proteome</keyword>
<proteinExistence type="predicted"/>
<dbReference type="EMBL" id="MU275902">
    <property type="protein sequence ID" value="KAI0047554.1"/>
    <property type="molecule type" value="Genomic_DNA"/>
</dbReference>
<sequence>MGGPRRASPSRRCFFERAVSPGRDKRHTGSLRPALAGTAERTFASDHHNDPTCSPATTATAPTRSRWTWCRRGGAVPARHHDRVPITSRSYCTPSAPSETSSFRCDRSIIAKNVSPEPALGD</sequence>
<reference evidence="1" key="1">
    <citation type="submission" date="2021-02" db="EMBL/GenBank/DDBJ databases">
        <authorList>
            <consortium name="DOE Joint Genome Institute"/>
            <person name="Ahrendt S."/>
            <person name="Looney B.P."/>
            <person name="Miyauchi S."/>
            <person name="Morin E."/>
            <person name="Drula E."/>
            <person name="Courty P.E."/>
            <person name="Chicoki N."/>
            <person name="Fauchery L."/>
            <person name="Kohler A."/>
            <person name="Kuo A."/>
            <person name="Labutti K."/>
            <person name="Pangilinan J."/>
            <person name="Lipzen A."/>
            <person name="Riley R."/>
            <person name="Andreopoulos W."/>
            <person name="He G."/>
            <person name="Johnson J."/>
            <person name="Barry K.W."/>
            <person name="Grigoriev I.V."/>
            <person name="Nagy L."/>
            <person name="Hibbett D."/>
            <person name="Henrissat B."/>
            <person name="Matheny P.B."/>
            <person name="Labbe J."/>
            <person name="Martin F."/>
        </authorList>
    </citation>
    <scope>NUCLEOTIDE SEQUENCE</scope>
    <source>
        <strain evidence="1">FP105234-sp</strain>
    </source>
</reference>
<gene>
    <name evidence="1" type="ORF">FA95DRAFT_1214201</name>
</gene>
<accession>A0ACB8RTM6</accession>
<reference evidence="1" key="2">
    <citation type="journal article" date="2022" name="New Phytol.">
        <title>Evolutionary transition to the ectomycorrhizal habit in the genomes of a hyperdiverse lineage of mushroom-forming fungi.</title>
        <authorList>
            <person name="Looney B."/>
            <person name="Miyauchi S."/>
            <person name="Morin E."/>
            <person name="Drula E."/>
            <person name="Courty P.E."/>
            <person name="Kohler A."/>
            <person name="Kuo A."/>
            <person name="LaButti K."/>
            <person name="Pangilinan J."/>
            <person name="Lipzen A."/>
            <person name="Riley R."/>
            <person name="Andreopoulos W."/>
            <person name="He G."/>
            <person name="Johnson J."/>
            <person name="Nolan M."/>
            <person name="Tritt A."/>
            <person name="Barry K.W."/>
            <person name="Grigoriev I.V."/>
            <person name="Nagy L.G."/>
            <person name="Hibbett D."/>
            <person name="Henrissat B."/>
            <person name="Matheny P.B."/>
            <person name="Labbe J."/>
            <person name="Martin F.M."/>
        </authorList>
    </citation>
    <scope>NUCLEOTIDE SEQUENCE</scope>
    <source>
        <strain evidence="1">FP105234-sp</strain>
    </source>
</reference>
<evidence type="ECO:0000313" key="1">
    <source>
        <dbReference type="EMBL" id="KAI0047554.1"/>
    </source>
</evidence>
<organism evidence="1 2">
    <name type="scientific">Auriscalpium vulgare</name>
    <dbReference type="NCBI Taxonomy" id="40419"/>
    <lineage>
        <taxon>Eukaryota</taxon>
        <taxon>Fungi</taxon>
        <taxon>Dikarya</taxon>
        <taxon>Basidiomycota</taxon>
        <taxon>Agaricomycotina</taxon>
        <taxon>Agaricomycetes</taxon>
        <taxon>Russulales</taxon>
        <taxon>Auriscalpiaceae</taxon>
        <taxon>Auriscalpium</taxon>
    </lineage>
</organism>
<evidence type="ECO:0000313" key="2">
    <source>
        <dbReference type="Proteomes" id="UP000814033"/>
    </source>
</evidence>
<comment type="caution">
    <text evidence="1">The sequence shown here is derived from an EMBL/GenBank/DDBJ whole genome shotgun (WGS) entry which is preliminary data.</text>
</comment>
<protein>
    <submittedName>
        <fullName evidence="1">Uncharacterized protein</fullName>
    </submittedName>
</protein>
<name>A0ACB8RTM6_9AGAM</name>
<dbReference type="Proteomes" id="UP000814033">
    <property type="component" value="Unassembled WGS sequence"/>
</dbReference>